<dbReference type="SUPFAM" id="SSF82866">
    <property type="entry name" value="Multidrug efflux transporter AcrB transmembrane domain"/>
    <property type="match status" value="2"/>
</dbReference>
<keyword evidence="6" id="KW-0732">Signal</keyword>
<evidence type="ECO:0000313" key="18">
    <source>
        <dbReference type="Proteomes" id="UP001359485"/>
    </source>
</evidence>
<feature type="transmembrane region" description="Helical" evidence="15">
    <location>
        <begin position="717"/>
        <end position="737"/>
    </location>
</feature>
<keyword evidence="4" id="KW-0153">Cholesterol metabolism</keyword>
<dbReference type="Pfam" id="PF22314">
    <property type="entry name" value="NPC1_MLD"/>
    <property type="match status" value="1"/>
</dbReference>
<dbReference type="PROSITE" id="PS50156">
    <property type="entry name" value="SSD"/>
    <property type="match status" value="1"/>
</dbReference>
<organism evidence="17 18">
    <name type="scientific">Polyplax serrata</name>
    <name type="common">Common mouse louse</name>
    <dbReference type="NCBI Taxonomy" id="468196"/>
    <lineage>
        <taxon>Eukaryota</taxon>
        <taxon>Metazoa</taxon>
        <taxon>Ecdysozoa</taxon>
        <taxon>Arthropoda</taxon>
        <taxon>Hexapoda</taxon>
        <taxon>Insecta</taxon>
        <taxon>Pterygota</taxon>
        <taxon>Neoptera</taxon>
        <taxon>Paraneoptera</taxon>
        <taxon>Psocodea</taxon>
        <taxon>Troctomorpha</taxon>
        <taxon>Phthiraptera</taxon>
        <taxon>Anoplura</taxon>
        <taxon>Polyplacidae</taxon>
        <taxon>Polyplax</taxon>
    </lineage>
</organism>
<evidence type="ECO:0000256" key="15">
    <source>
        <dbReference type="SAM" id="Phobius"/>
    </source>
</evidence>
<dbReference type="PANTHER" id="PTHR45727:SF6">
    <property type="entry name" value="NPC INTRACELLULAR CHOLESTEROL TRANSPORTER 1 HOMOLOG 1B"/>
    <property type="match status" value="1"/>
</dbReference>
<comment type="caution">
    <text evidence="17">The sequence shown here is derived from an EMBL/GenBank/DDBJ whole genome shotgun (WGS) entry which is preliminary data.</text>
</comment>
<dbReference type="InterPro" id="IPR032190">
    <property type="entry name" value="NPC1_N"/>
</dbReference>
<dbReference type="InterPro" id="IPR053958">
    <property type="entry name" value="HMGCR/SNAP/NPC1-like_SSD"/>
</dbReference>
<evidence type="ECO:0000256" key="11">
    <source>
        <dbReference type="ARBA" id="ARBA00023166"/>
    </source>
</evidence>
<keyword evidence="9 15" id="KW-0472">Membrane</keyword>
<sequence>MLDKWQLIKMVSRTIVILIANLIPITLQDCVWYGECNEINGKIQNCPAQSPNPLPFKNETKSFAILKEKCPQFLEQYPGKNFCCDDKQLETMSHSMNYAAGVFGRCPTCMANLNQHICLMTCSPQQTDFLESVKVDVNSQGGQETTVPSTGGKAADITCGIWGATKQCTAERWFKYFGDYKENIVAPFYVNYVSTATNKFKTLDIKVLPCNESYQDETMTIEREMRLRYTPETIHAVSARNPTLVLAISSWIIAILVYGGYNTIITTDPIEIWASPNCQTRMDKAYFDTRFEPFHRTNQIFIKSKGLKSFNWTLPNGFVLEFGPAFHFEFLEQVYNLQMNIQKLGSERGIKLEKICFAPMKNEFFNKETVDYCTIQSVWGYLQNDIDSYRQNPDLLYEKLQKCLRNNYDPSCLAPYGGPIFSPLAVGGNREEDYLQAESISLTVLLNNAVNKSHLENAMLWENMFIDFMKNWTKNGKPEFMEVAFSAERSIQDEIERESKAEMVTIIISYLVMFLYITVSLGRIRGFSTLLLETKFTLGFGGILIVLASVFASLGVFGYLKVATTLLTIEVIPFLVLAVGVDNIFILVNNYQESQSKSKSSIEENIGRALSKVGPSILLTSSSEAACFLIGTLSDMPAIKTFAEYSSLAIVLNFFLQISCFISILALDSRRQENNYADIICCVKMKKPPVREDSMNFLYLILKNWYGPFLMKSWTRLSVILIFLFWLCASIACIPHIEKGLDQELSMPEDSYLINYFQFMKDLLSVGPPVYFVIKNGLNFTKPEEVNAVCGSVGCDSDSLVTYLTRASKLSNISYLAKTPSSWIDDYFDWILNSKECCRQFKGNGSFCPHQNVECEPCDVNVVDWRPETNDFMKYLPYFLNDNPDVTCSKAGHASYSKGVNFEMNIEGNLEVKDNYFMTFHTSLKTSQDYYMALDNARKISQHLSAVLTKKLNRPVEVFSYSLFYVFYEQYLRIVNEALMSLSLSLLAVFVVTFLLTGFDFKSSIVVCMMVTSILVNMTGMLYWWNITLNAISLVNLIVSVGIGVEFCSHIMHAFRTSTELDRISKAKYAIYAMGTSVFSGITLTKFLGIIVLAFAQTLMLRTFYFKMYLGIIFVGVTHGLVLMPVVLSYID</sequence>
<keyword evidence="5 15" id="KW-0812">Transmembrane</keyword>
<accession>A0ABR1ASN1</accession>
<keyword evidence="13" id="KW-0753">Steroid metabolism</keyword>
<dbReference type="InterPro" id="IPR000731">
    <property type="entry name" value="SSD"/>
</dbReference>
<evidence type="ECO:0000256" key="6">
    <source>
        <dbReference type="ARBA" id="ARBA00022729"/>
    </source>
</evidence>
<comment type="catalytic activity">
    <reaction evidence="14">
        <text>cholesterol(in) = cholesterol(out)</text>
        <dbReference type="Rhea" id="RHEA:39747"/>
        <dbReference type="ChEBI" id="CHEBI:16113"/>
    </reaction>
</comment>
<feature type="transmembrane region" description="Helical" evidence="15">
    <location>
        <begin position="536"/>
        <end position="560"/>
    </location>
</feature>
<feature type="transmembrane region" description="Helical" evidence="15">
    <location>
        <begin position="1031"/>
        <end position="1048"/>
    </location>
</feature>
<evidence type="ECO:0000256" key="7">
    <source>
        <dbReference type="ARBA" id="ARBA00022989"/>
    </source>
</evidence>
<dbReference type="Pfam" id="PF12349">
    <property type="entry name" value="Sterol-sensing"/>
    <property type="match status" value="1"/>
</dbReference>
<keyword evidence="12" id="KW-0325">Glycoprotein</keyword>
<keyword evidence="11" id="KW-1207">Sterol metabolism</keyword>
<evidence type="ECO:0000256" key="5">
    <source>
        <dbReference type="ARBA" id="ARBA00022692"/>
    </source>
</evidence>
<dbReference type="Pfam" id="PF16414">
    <property type="entry name" value="NPC1_N"/>
    <property type="match status" value="2"/>
</dbReference>
<comment type="similarity">
    <text evidence="2">Belongs to the patched family.</text>
</comment>
<evidence type="ECO:0000256" key="1">
    <source>
        <dbReference type="ARBA" id="ARBA00004127"/>
    </source>
</evidence>
<evidence type="ECO:0000256" key="13">
    <source>
        <dbReference type="ARBA" id="ARBA00023221"/>
    </source>
</evidence>
<protein>
    <recommendedName>
        <fullName evidence="16">SSD domain-containing protein</fullName>
    </recommendedName>
</protein>
<proteinExistence type="inferred from homology"/>
<evidence type="ECO:0000256" key="14">
    <source>
        <dbReference type="ARBA" id="ARBA00034049"/>
    </source>
</evidence>
<evidence type="ECO:0000313" key="17">
    <source>
        <dbReference type="EMBL" id="KAK6626944.1"/>
    </source>
</evidence>
<evidence type="ECO:0000256" key="9">
    <source>
        <dbReference type="ARBA" id="ARBA00023136"/>
    </source>
</evidence>
<evidence type="ECO:0000256" key="12">
    <source>
        <dbReference type="ARBA" id="ARBA00023180"/>
    </source>
</evidence>
<dbReference type="Proteomes" id="UP001359485">
    <property type="component" value="Unassembled WGS sequence"/>
</dbReference>
<keyword evidence="18" id="KW-1185">Reference proteome</keyword>
<reference evidence="17 18" key="1">
    <citation type="submission" date="2023-09" db="EMBL/GenBank/DDBJ databases">
        <title>Genomes of two closely related lineages of the louse Polyplax serrata with different host specificities.</title>
        <authorList>
            <person name="Martinu J."/>
            <person name="Tarabai H."/>
            <person name="Stefka J."/>
            <person name="Hypsa V."/>
        </authorList>
    </citation>
    <scope>NUCLEOTIDE SEQUENCE [LARGE SCALE GENOMIC DNA]</scope>
    <source>
        <strain evidence="17">98ZLc_SE</strain>
    </source>
</reference>
<dbReference type="EMBL" id="JAWJWF010000045">
    <property type="protein sequence ID" value="KAK6626944.1"/>
    <property type="molecule type" value="Genomic_DNA"/>
</dbReference>
<feature type="transmembrane region" description="Helical" evidence="15">
    <location>
        <begin position="503"/>
        <end position="524"/>
    </location>
</feature>
<evidence type="ECO:0000256" key="3">
    <source>
        <dbReference type="ARBA" id="ARBA00022448"/>
    </source>
</evidence>
<dbReference type="NCBIfam" id="TIGR00917">
    <property type="entry name" value="2A060601"/>
    <property type="match status" value="1"/>
</dbReference>
<dbReference type="InterPro" id="IPR053956">
    <property type="entry name" value="NPC1_MLD"/>
</dbReference>
<comment type="subcellular location">
    <subcellularLocation>
        <location evidence="1">Endomembrane system</location>
        <topology evidence="1">Multi-pass membrane protein</topology>
    </subcellularLocation>
</comment>
<name>A0ABR1ASN1_POLSC</name>
<feature type="transmembrane region" description="Helical" evidence="15">
    <location>
        <begin position="645"/>
        <end position="667"/>
    </location>
</feature>
<evidence type="ECO:0000256" key="2">
    <source>
        <dbReference type="ARBA" id="ARBA00005585"/>
    </source>
</evidence>
<evidence type="ECO:0000256" key="10">
    <source>
        <dbReference type="ARBA" id="ARBA00023157"/>
    </source>
</evidence>
<feature type="transmembrane region" description="Helical" evidence="15">
    <location>
        <begin position="1069"/>
        <end position="1096"/>
    </location>
</feature>
<evidence type="ECO:0000259" key="16">
    <source>
        <dbReference type="PROSITE" id="PS50156"/>
    </source>
</evidence>
<keyword evidence="3" id="KW-0813">Transport</keyword>
<feature type="transmembrane region" description="Helical" evidence="15">
    <location>
        <begin position="566"/>
        <end position="588"/>
    </location>
</feature>
<keyword evidence="7 15" id="KW-1133">Transmembrane helix</keyword>
<feature type="transmembrane region" description="Helical" evidence="15">
    <location>
        <begin position="978"/>
        <end position="998"/>
    </location>
</feature>
<dbReference type="PANTHER" id="PTHR45727">
    <property type="entry name" value="NPC INTRACELLULAR CHOLESTEROL TRANSPORTER 1"/>
    <property type="match status" value="1"/>
</dbReference>
<gene>
    <name evidence="17" type="ORF">RUM44_009421</name>
</gene>
<dbReference type="InterPro" id="IPR004765">
    <property type="entry name" value="NPC1-like"/>
</dbReference>
<evidence type="ECO:0000256" key="4">
    <source>
        <dbReference type="ARBA" id="ARBA00022548"/>
    </source>
</evidence>
<feature type="transmembrane region" description="Helical" evidence="15">
    <location>
        <begin position="1108"/>
        <end position="1131"/>
    </location>
</feature>
<feature type="domain" description="SSD" evidence="16">
    <location>
        <begin position="502"/>
        <end position="667"/>
    </location>
</feature>
<feature type="transmembrane region" description="Helical" evidence="15">
    <location>
        <begin position="1005"/>
        <end position="1025"/>
    </location>
</feature>
<feature type="transmembrane region" description="Helical" evidence="15">
    <location>
        <begin position="243"/>
        <end position="261"/>
    </location>
</feature>
<keyword evidence="8" id="KW-0443">Lipid metabolism</keyword>
<dbReference type="Gene3D" id="1.20.1640.10">
    <property type="entry name" value="Multidrug efflux transporter AcrB transmembrane domain"/>
    <property type="match status" value="2"/>
</dbReference>
<keyword evidence="10" id="KW-1015">Disulfide bond</keyword>
<evidence type="ECO:0000256" key="8">
    <source>
        <dbReference type="ARBA" id="ARBA00023098"/>
    </source>
</evidence>